<protein>
    <submittedName>
        <fullName evidence="1">Uncharacterized protein</fullName>
    </submittedName>
</protein>
<proteinExistence type="predicted"/>
<gene>
    <name evidence="1" type="ORF">M413DRAFT_249726</name>
</gene>
<dbReference type="HOGENOM" id="CLU_2399924_0_0_1"/>
<evidence type="ECO:0000313" key="2">
    <source>
        <dbReference type="Proteomes" id="UP000053424"/>
    </source>
</evidence>
<keyword evidence="2" id="KW-1185">Reference proteome</keyword>
<name>A0A0C3C159_HEBCY</name>
<sequence length="93" mass="11155">MWFSRSRHASGGRYPGTPEWRFILQGFIAQRVVTRMFFKSKFLLSKFLQFCHFFQNAGTTVALWRRSCDGFNFYCHRMRASFLRERRSITLTA</sequence>
<organism evidence="1 2">
    <name type="scientific">Hebeloma cylindrosporum</name>
    <dbReference type="NCBI Taxonomy" id="76867"/>
    <lineage>
        <taxon>Eukaryota</taxon>
        <taxon>Fungi</taxon>
        <taxon>Dikarya</taxon>
        <taxon>Basidiomycota</taxon>
        <taxon>Agaricomycotina</taxon>
        <taxon>Agaricomycetes</taxon>
        <taxon>Agaricomycetidae</taxon>
        <taxon>Agaricales</taxon>
        <taxon>Agaricineae</taxon>
        <taxon>Hymenogastraceae</taxon>
        <taxon>Hebeloma</taxon>
    </lineage>
</organism>
<evidence type="ECO:0000313" key="1">
    <source>
        <dbReference type="EMBL" id="KIM38014.1"/>
    </source>
</evidence>
<dbReference type="Proteomes" id="UP000053424">
    <property type="component" value="Unassembled WGS sequence"/>
</dbReference>
<dbReference type="EMBL" id="KN831793">
    <property type="protein sequence ID" value="KIM38014.1"/>
    <property type="molecule type" value="Genomic_DNA"/>
</dbReference>
<reference evidence="2" key="2">
    <citation type="submission" date="2015-01" db="EMBL/GenBank/DDBJ databases">
        <title>Evolutionary Origins and Diversification of the Mycorrhizal Mutualists.</title>
        <authorList>
            <consortium name="DOE Joint Genome Institute"/>
            <consortium name="Mycorrhizal Genomics Consortium"/>
            <person name="Kohler A."/>
            <person name="Kuo A."/>
            <person name="Nagy L.G."/>
            <person name="Floudas D."/>
            <person name="Copeland A."/>
            <person name="Barry K.W."/>
            <person name="Cichocki N."/>
            <person name="Veneault-Fourrey C."/>
            <person name="LaButti K."/>
            <person name="Lindquist E.A."/>
            <person name="Lipzen A."/>
            <person name="Lundell T."/>
            <person name="Morin E."/>
            <person name="Murat C."/>
            <person name="Riley R."/>
            <person name="Ohm R."/>
            <person name="Sun H."/>
            <person name="Tunlid A."/>
            <person name="Henrissat B."/>
            <person name="Grigoriev I.V."/>
            <person name="Hibbett D.S."/>
            <person name="Martin F."/>
        </authorList>
    </citation>
    <scope>NUCLEOTIDE SEQUENCE [LARGE SCALE GENOMIC DNA]</scope>
    <source>
        <strain evidence="2">h7</strain>
    </source>
</reference>
<accession>A0A0C3C159</accession>
<dbReference type="AlphaFoldDB" id="A0A0C3C159"/>
<reference evidence="1 2" key="1">
    <citation type="submission" date="2014-04" db="EMBL/GenBank/DDBJ databases">
        <authorList>
            <consortium name="DOE Joint Genome Institute"/>
            <person name="Kuo A."/>
            <person name="Gay G."/>
            <person name="Dore J."/>
            <person name="Kohler A."/>
            <person name="Nagy L.G."/>
            <person name="Floudas D."/>
            <person name="Copeland A."/>
            <person name="Barry K.W."/>
            <person name="Cichocki N."/>
            <person name="Veneault-Fourrey C."/>
            <person name="LaButti K."/>
            <person name="Lindquist E.A."/>
            <person name="Lipzen A."/>
            <person name="Lundell T."/>
            <person name="Morin E."/>
            <person name="Murat C."/>
            <person name="Sun H."/>
            <person name="Tunlid A."/>
            <person name="Henrissat B."/>
            <person name="Grigoriev I.V."/>
            <person name="Hibbett D.S."/>
            <person name="Martin F."/>
            <person name="Nordberg H.P."/>
            <person name="Cantor M.N."/>
            <person name="Hua S.X."/>
        </authorList>
    </citation>
    <scope>NUCLEOTIDE SEQUENCE [LARGE SCALE GENOMIC DNA]</scope>
    <source>
        <strain evidence="2">h7</strain>
    </source>
</reference>